<comment type="caution">
    <text evidence="1">The sequence shown here is derived from an EMBL/GenBank/DDBJ whole genome shotgun (WGS) entry which is preliminary data.</text>
</comment>
<accession>A0ACC6CFG4</accession>
<keyword evidence="2" id="KW-1185">Reference proteome</keyword>
<evidence type="ECO:0000313" key="1">
    <source>
        <dbReference type="EMBL" id="MCY4747105.1"/>
    </source>
</evidence>
<protein>
    <submittedName>
        <fullName evidence="1">Uncharacterized protein</fullName>
    </submittedName>
</protein>
<dbReference type="EMBL" id="JAPPUY010000005">
    <property type="protein sequence ID" value="MCY4747105.1"/>
    <property type="molecule type" value="Genomic_DNA"/>
</dbReference>
<organism evidence="1 2">
    <name type="scientific">Roseateles hydrophilus</name>
    <dbReference type="NCBI Taxonomy" id="2975054"/>
    <lineage>
        <taxon>Bacteria</taxon>
        <taxon>Pseudomonadati</taxon>
        <taxon>Pseudomonadota</taxon>
        <taxon>Betaproteobacteria</taxon>
        <taxon>Burkholderiales</taxon>
        <taxon>Sphaerotilaceae</taxon>
        <taxon>Roseateles</taxon>
    </lineage>
</organism>
<proteinExistence type="predicted"/>
<gene>
    <name evidence="1" type="ORF">NYO99_19180</name>
</gene>
<dbReference type="Proteomes" id="UP001076464">
    <property type="component" value="Unassembled WGS sequence"/>
</dbReference>
<reference evidence="1" key="1">
    <citation type="submission" date="2022-08" db="EMBL/GenBank/DDBJ databases">
        <title>Genome sequencing of Pelomonas sp. UHG3.</title>
        <authorList>
            <person name="So Y."/>
        </authorList>
    </citation>
    <scope>NUCLEOTIDE SEQUENCE</scope>
    <source>
        <strain evidence="1">UHG3</strain>
    </source>
</reference>
<sequence length="67" mass="7183">MSFSFVLGNLVGRALVSYLLVWLVCWCSCRFKAGEAFRRSVRWYSLLAVAALALLGLGAAVSGGAAR</sequence>
<name>A0ACC6CFG4_9BURK</name>
<evidence type="ECO:0000313" key="2">
    <source>
        <dbReference type="Proteomes" id="UP001076464"/>
    </source>
</evidence>